<evidence type="ECO:0008006" key="5">
    <source>
        <dbReference type="Google" id="ProtNLM"/>
    </source>
</evidence>
<dbReference type="HOGENOM" id="CLU_1650090_0_0_5"/>
<feature type="signal peptide" evidence="2">
    <location>
        <begin position="1"/>
        <end position="29"/>
    </location>
</feature>
<keyword evidence="2" id="KW-0732">Signal</keyword>
<reference evidence="4" key="1">
    <citation type="journal article" date="2009" name="Appl. Environ. Microbiol.">
        <title>Complete genome sequence of the chemolithoautotrophic marine magnetotactic coccus strain MC-1.</title>
        <authorList>
            <person name="Schubbe S."/>
            <person name="Williams T.J."/>
            <person name="Xie G."/>
            <person name="Kiss H.E."/>
            <person name="Brettin T.S."/>
            <person name="Martinez D."/>
            <person name="Ross C.A."/>
            <person name="Schuler D."/>
            <person name="Cox B.L."/>
            <person name="Nealson K.H."/>
            <person name="Bazylinski D.A."/>
        </authorList>
    </citation>
    <scope>NUCLEOTIDE SEQUENCE [LARGE SCALE GENOMIC DNA]</scope>
    <source>
        <strain evidence="4">ATCC BAA-1437 / JCM 17883 / MC-1</strain>
    </source>
</reference>
<gene>
    <name evidence="3" type="ordered locus">Mmc1_2349</name>
</gene>
<keyword evidence="1" id="KW-1133">Transmembrane helix</keyword>
<proteinExistence type="predicted"/>
<feature type="transmembrane region" description="Helical" evidence="1">
    <location>
        <begin position="34"/>
        <end position="52"/>
    </location>
</feature>
<dbReference type="EMBL" id="CP000471">
    <property type="protein sequence ID" value="ABK44849.1"/>
    <property type="molecule type" value="Genomic_DNA"/>
</dbReference>
<keyword evidence="1" id="KW-0812">Transmembrane</keyword>
<evidence type="ECO:0000256" key="2">
    <source>
        <dbReference type="SAM" id="SignalP"/>
    </source>
</evidence>
<organism evidence="3 4">
    <name type="scientific">Magnetococcus marinus (strain ATCC BAA-1437 / JCM 17883 / MC-1)</name>
    <dbReference type="NCBI Taxonomy" id="156889"/>
    <lineage>
        <taxon>Bacteria</taxon>
        <taxon>Pseudomonadati</taxon>
        <taxon>Pseudomonadota</taxon>
        <taxon>Magnetococcia</taxon>
        <taxon>Magnetococcales</taxon>
        <taxon>Magnetococcaceae</taxon>
        <taxon>Magnetococcus</taxon>
    </lineage>
</organism>
<dbReference type="RefSeq" id="WP_011713970.1">
    <property type="nucleotide sequence ID" value="NC_008576.1"/>
</dbReference>
<dbReference type="AlphaFoldDB" id="A0LA56"/>
<name>A0LA56_MAGMM</name>
<sequence precursor="true">MKKPTRYLKPTVLAVAGALAIASAQPAPAKADAAGIATVIGGLALAGVLYHASQPVNVPRYGVNQYLLHPNQPAGPMYGYGMPQVPPPAMPVRYVATQPAQVYTASMPYPQTTMQYRTVGVPVMVSQGAPVGVLPMTVNMQNAQPAVAAPITAAPKPLSE</sequence>
<dbReference type="STRING" id="156889.Mmc1_2349"/>
<keyword evidence="1" id="KW-0472">Membrane</keyword>
<dbReference type="Proteomes" id="UP000002586">
    <property type="component" value="Chromosome"/>
</dbReference>
<accession>A0LA56</accession>
<dbReference type="KEGG" id="mgm:Mmc1_2349"/>
<dbReference type="OrthoDB" id="9971834at2"/>
<keyword evidence="4" id="KW-1185">Reference proteome</keyword>
<evidence type="ECO:0000256" key="1">
    <source>
        <dbReference type="SAM" id="Phobius"/>
    </source>
</evidence>
<evidence type="ECO:0000313" key="4">
    <source>
        <dbReference type="Proteomes" id="UP000002586"/>
    </source>
</evidence>
<protein>
    <recommendedName>
        <fullName evidence="5">Transmembrane protein</fullName>
    </recommendedName>
</protein>
<reference evidence="3 4" key="2">
    <citation type="journal article" date="2012" name="Int. J. Syst. Evol. Microbiol.">
        <title>Magnetococcus marinus gen. nov., sp. nov., a marine, magnetotactic bacterium that represents a novel lineage (Magnetococcaceae fam. nov.; Magnetococcales ord. nov.) at the base of the Alphaproteobacteria.</title>
        <authorList>
            <person name="Bazylinski D.A."/>
            <person name="Williams T.J."/>
            <person name="Lefevre C.T."/>
            <person name="Berg R.J."/>
            <person name="Zhang C.L."/>
            <person name="Bowser S.S."/>
            <person name="Dean A.J."/>
            <person name="Beveridge T.J."/>
        </authorList>
    </citation>
    <scope>NUCLEOTIDE SEQUENCE [LARGE SCALE GENOMIC DNA]</scope>
    <source>
        <strain evidence="4">ATCC BAA-1437 / JCM 17883 / MC-1</strain>
    </source>
</reference>
<evidence type="ECO:0000313" key="3">
    <source>
        <dbReference type="EMBL" id="ABK44849.1"/>
    </source>
</evidence>
<feature type="chain" id="PRO_5002626017" description="Transmembrane protein" evidence="2">
    <location>
        <begin position="30"/>
        <end position="160"/>
    </location>
</feature>